<dbReference type="PATRIC" id="fig|1365248.3.peg.803"/>
<dbReference type="Pfam" id="PF16219">
    <property type="entry name" value="DUF4879"/>
    <property type="match status" value="1"/>
</dbReference>
<organism evidence="2 3">
    <name type="scientific">Pseudoalteromonas luteoviolacea CPMOR-1</name>
    <dbReference type="NCBI Taxonomy" id="1365248"/>
    <lineage>
        <taxon>Bacteria</taxon>
        <taxon>Pseudomonadati</taxon>
        <taxon>Pseudomonadota</taxon>
        <taxon>Gammaproteobacteria</taxon>
        <taxon>Alteromonadales</taxon>
        <taxon>Pseudoalteromonadaceae</taxon>
        <taxon>Pseudoalteromonas</taxon>
    </lineage>
</organism>
<dbReference type="EMBL" id="AUYC01000014">
    <property type="protein sequence ID" value="KZN66005.1"/>
    <property type="molecule type" value="Genomic_DNA"/>
</dbReference>
<feature type="signal peptide" evidence="1">
    <location>
        <begin position="1"/>
        <end position="22"/>
    </location>
</feature>
<proteinExistence type="predicted"/>
<accession>A0A167M9R2</accession>
<name>A0A167M9R2_9GAMM</name>
<comment type="caution">
    <text evidence="2">The sequence shown here is derived from an EMBL/GenBank/DDBJ whole genome shotgun (WGS) entry which is preliminary data.</text>
</comment>
<keyword evidence="1" id="KW-0732">Signal</keyword>
<reference evidence="2 3" key="1">
    <citation type="submission" date="2013-07" db="EMBL/GenBank/DDBJ databases">
        <title>Comparative Genomic and Metabolomic Analysis of Twelve Strains of Pseudoalteromonas luteoviolacea.</title>
        <authorList>
            <person name="Vynne N.G."/>
            <person name="Mansson M."/>
            <person name="Gram L."/>
        </authorList>
    </citation>
    <scope>NUCLEOTIDE SEQUENCE [LARGE SCALE GENOMIC DNA]</scope>
    <source>
        <strain evidence="2 3">CPMOR-1</strain>
    </source>
</reference>
<evidence type="ECO:0000313" key="2">
    <source>
        <dbReference type="EMBL" id="KZN66005.1"/>
    </source>
</evidence>
<dbReference type="Proteomes" id="UP000076486">
    <property type="component" value="Unassembled WGS sequence"/>
</dbReference>
<evidence type="ECO:0000256" key="1">
    <source>
        <dbReference type="SAM" id="SignalP"/>
    </source>
</evidence>
<dbReference type="AlphaFoldDB" id="A0A167M9R2"/>
<protein>
    <submittedName>
        <fullName evidence="2">Uncharacterized protein</fullName>
    </submittedName>
</protein>
<dbReference type="InterPro" id="IPR032624">
    <property type="entry name" value="DUF4879"/>
</dbReference>
<gene>
    <name evidence="2" type="ORF">N473_10575</name>
</gene>
<dbReference type="RefSeq" id="WP_063366788.1">
    <property type="nucleotide sequence ID" value="NZ_AUYC01000014.1"/>
</dbReference>
<sequence length="185" mass="20244">MKNLKTVALFTSMLGVSMAVQSNELLNNASNNWEFEQYKNSLIQEIKDTHASYQTLINESGTVHTMAPAAPLSSFEIRGVISSNYPQWEGISPSAFSTTQDHGGREVYILTREIGYANPSSRMAKLNGSSLSVVDTQPVTSGSSVVGYLVVWKYSVGTFTSGTATASARSINFPNNQEDDRLYIR</sequence>
<feature type="chain" id="PRO_5007890261" evidence="1">
    <location>
        <begin position="23"/>
        <end position="185"/>
    </location>
</feature>
<evidence type="ECO:0000313" key="3">
    <source>
        <dbReference type="Proteomes" id="UP000076486"/>
    </source>
</evidence>
<dbReference type="Gene3D" id="2.60.40.2870">
    <property type="match status" value="1"/>
</dbReference>